<gene>
    <name evidence="2" type="ORF">COCSUDRAFT_39870</name>
</gene>
<sequence length="469" mass="52774">MGSMVDYTSLLNLHGSDPDGAHLESHLDEDHGHPAHPDQIQLHHSANSILEEASQLVQEHNRNRMHLLQHDMVQDPTLHPEYVSQVPIQKTCSKCKETKSASEFFKDKSKPDGMYSQCKLCATAEERRRRESRPQVEPELMKTAKKCTRCGIDKPASAFCRNKRSFDGLYSQCRSCVSDKDKDRRQKMLIAKPEPVPSKMCSRCNTQKTCEDFYRDASKPDGLQTYCKPCLCAKHKELRDRKRIRCIQAHLGATGQLHLDPAHAQIADSNADPYARHQSYPVYNVDGSLQGHITLTDSSHADLDAAGLQAVYPDGVAQGYPIEEGVEEGHGAEQQYVEYDEQHGYHTGEEGFAGQAASGSDQHPDEQQYLAQQEGEVGYQEGEYIQDGAQQEYVHADVDGYHLVQPQDYDPNNADQVYEGDGHAYEQQHEDNGGAHHGHEDLVLNFGEEAVHGGGYVEDHRQLKRYRVR</sequence>
<evidence type="ECO:0000256" key="1">
    <source>
        <dbReference type="SAM" id="MobiDB-lite"/>
    </source>
</evidence>
<accession>I0Z8E6</accession>
<proteinExistence type="predicted"/>
<name>I0Z8E6_COCSC</name>
<keyword evidence="3" id="KW-1185">Reference proteome</keyword>
<dbReference type="KEGG" id="csl:COCSUDRAFT_39870"/>
<dbReference type="RefSeq" id="XP_005651459.1">
    <property type="nucleotide sequence ID" value="XM_005651402.1"/>
</dbReference>
<comment type="caution">
    <text evidence="2">The sequence shown here is derived from an EMBL/GenBank/DDBJ whole genome shotgun (WGS) entry which is preliminary data.</text>
</comment>
<organism evidence="2 3">
    <name type="scientific">Coccomyxa subellipsoidea (strain C-169)</name>
    <name type="common">Green microalga</name>
    <dbReference type="NCBI Taxonomy" id="574566"/>
    <lineage>
        <taxon>Eukaryota</taxon>
        <taxon>Viridiplantae</taxon>
        <taxon>Chlorophyta</taxon>
        <taxon>core chlorophytes</taxon>
        <taxon>Trebouxiophyceae</taxon>
        <taxon>Trebouxiophyceae incertae sedis</taxon>
        <taxon>Coccomyxaceae</taxon>
        <taxon>Coccomyxa</taxon>
        <taxon>Coccomyxa subellipsoidea</taxon>
    </lineage>
</organism>
<feature type="region of interest" description="Disordered" evidence="1">
    <location>
        <begin position="16"/>
        <end position="39"/>
    </location>
</feature>
<evidence type="ECO:0008006" key="4">
    <source>
        <dbReference type="Google" id="ProtNLM"/>
    </source>
</evidence>
<dbReference type="OrthoDB" id="10354052at2759"/>
<evidence type="ECO:0000313" key="2">
    <source>
        <dbReference type="EMBL" id="EIE26915.1"/>
    </source>
</evidence>
<dbReference type="AlphaFoldDB" id="I0Z8E6"/>
<reference evidence="2 3" key="1">
    <citation type="journal article" date="2012" name="Genome Biol.">
        <title>The genome of the polar eukaryotic microalga coccomyxa subellipsoidea reveals traits of cold adaptation.</title>
        <authorList>
            <person name="Blanc G."/>
            <person name="Agarkova I."/>
            <person name="Grimwood J."/>
            <person name="Kuo A."/>
            <person name="Brueggeman A."/>
            <person name="Dunigan D."/>
            <person name="Gurnon J."/>
            <person name="Ladunga I."/>
            <person name="Lindquist E."/>
            <person name="Lucas S."/>
            <person name="Pangilinan J."/>
            <person name="Proschold T."/>
            <person name="Salamov A."/>
            <person name="Schmutz J."/>
            <person name="Weeks D."/>
            <person name="Yamada T."/>
            <person name="Claverie J.M."/>
            <person name="Grigoriev I."/>
            <person name="Van Etten J."/>
            <person name="Lomsadze A."/>
            <person name="Borodovsky M."/>
        </authorList>
    </citation>
    <scope>NUCLEOTIDE SEQUENCE [LARGE SCALE GENOMIC DNA]</scope>
    <source>
        <strain evidence="2 3">C-169</strain>
    </source>
</reference>
<evidence type="ECO:0000313" key="3">
    <source>
        <dbReference type="Proteomes" id="UP000007264"/>
    </source>
</evidence>
<dbReference type="GeneID" id="17044924"/>
<protein>
    <recommendedName>
        <fullName evidence="4">Stc1 domain-containing protein</fullName>
    </recommendedName>
</protein>
<feature type="compositionally biased region" description="Basic and acidic residues" evidence="1">
    <location>
        <begin position="16"/>
        <end position="36"/>
    </location>
</feature>
<dbReference type="Proteomes" id="UP000007264">
    <property type="component" value="Unassembled WGS sequence"/>
</dbReference>
<dbReference type="EMBL" id="AGSI01000002">
    <property type="protein sequence ID" value="EIE26915.1"/>
    <property type="molecule type" value="Genomic_DNA"/>
</dbReference>
<feature type="region of interest" description="Disordered" evidence="1">
    <location>
        <begin position="347"/>
        <end position="367"/>
    </location>
</feature>